<dbReference type="GO" id="GO:0006281">
    <property type="term" value="P:DNA repair"/>
    <property type="evidence" value="ECO:0007669"/>
    <property type="project" value="UniProtKB-KW"/>
</dbReference>
<evidence type="ECO:0000256" key="3">
    <source>
        <dbReference type="ARBA" id="ARBA00022737"/>
    </source>
</evidence>
<evidence type="ECO:0000256" key="14">
    <source>
        <dbReference type="SAM" id="MobiDB-lite"/>
    </source>
</evidence>
<keyword evidence="5" id="KW-0227">DNA damage</keyword>
<dbReference type="OrthoDB" id="9809851at2"/>
<evidence type="ECO:0000256" key="6">
    <source>
        <dbReference type="ARBA" id="ARBA00022769"/>
    </source>
</evidence>
<dbReference type="SUPFAM" id="SSF52540">
    <property type="entry name" value="P-loop containing nucleoside triphosphate hydrolases"/>
    <property type="match status" value="4"/>
</dbReference>
<evidence type="ECO:0000256" key="10">
    <source>
        <dbReference type="ARBA" id="ARBA00023204"/>
    </source>
</evidence>
<dbReference type="GO" id="GO:0004518">
    <property type="term" value="F:nuclease activity"/>
    <property type="evidence" value="ECO:0007669"/>
    <property type="project" value="UniProtKB-KW"/>
</dbReference>
<feature type="domain" description="ABC transporter" evidence="15">
    <location>
        <begin position="446"/>
        <end position="754"/>
    </location>
</feature>
<dbReference type="InterPro" id="IPR017871">
    <property type="entry name" value="ABC_transporter-like_CS"/>
</dbReference>
<accession>A0A4R2HJP5</accession>
<keyword evidence="10" id="KW-0234">DNA repair</keyword>
<evidence type="ECO:0000313" key="16">
    <source>
        <dbReference type="EMBL" id="TCO30053.1"/>
    </source>
</evidence>
<dbReference type="RefSeq" id="WP_132209754.1">
    <property type="nucleotide sequence ID" value="NZ_SLWN01000005.1"/>
</dbReference>
<evidence type="ECO:0000256" key="11">
    <source>
        <dbReference type="ARBA" id="ARBA00038000"/>
    </source>
</evidence>
<dbReference type="Gene3D" id="1.20.1580.10">
    <property type="entry name" value="ABC transporter ATPase like domain"/>
    <property type="match status" value="2"/>
</dbReference>
<feature type="region of interest" description="Disordered" evidence="14">
    <location>
        <begin position="740"/>
        <end position="768"/>
    </location>
</feature>
<sequence>MVGKLKVLGASEHNLRDVDVTFGPGVTAVVGVSGSGKSSLAFDVVYTEARRRFTESFAPGRRGARVPAAQVRSIEGLGPAVAIAQNVLNVNPASTVATSVGLHPFLRILYARFADVTCPRCEVPVRSVSREERLATASDMLATAGSLDVEVAVVRGLRRSHARLLAGLRGQFDAVTIDGRPWAATTSSRVPRLDPAVPHDVVVRVATLQAGASAADVRATLERADALGSPEVRLDGTPVLRTPICPSCSEWVRPLEPMAFRDPAVDTSSHRIAGVTLPELLACSVSEVLEFVEQLPVGPRAARIEDELLRRLRPMVTLGLGHVTLDRSMPTLSRGEAQRTRLAVVLGGRLEDLLHVLDEPTIGLHHTDLQRLLDAIASLSGPVLMVEHDRAAIAMADEVVEIGPAGGRGGGELVFQGTPAALWRAGTASGRGFSAPARIRRAPRAIGDQRIGISGAGLRNLRGVDCEIPLGALTVITGPSGAGKTTLARDVLLASIREHSPIGCATFDAPAVRAIAVDQKPLGNNPRSNPATYTKVLDRIRDVFANETGRSASEFTFNRAEGACPECEGMGAVAISLSYLAPIWVPCEACEGRRYRPEVLDATWSELSIADVLALSVDEAHALFAEHRSVTRILETLQEVGLGYVTLGQPSPSLSGGEAQRVRLAREVTKAKTGDLVLLDEPTTGLHPADLGRLLTVLDKLTANGCTVVVVEHHADVIASADWRVDLGPGGGPDGGRLQHCGPPVAEKQPRVTPRARPRAGRRSSDAISVRGARAHNLQGVDVDFAKGRFTVVTGVSGSGKSSLVRDVVAAEATRRLLECLSVYERQSVREGPEAPLDSLTGLGPTLSIDASGTMFDSRGPGFYIWDAARATVGLSSDLDRLIAVVMARAGVRTCLACGGDDVRRMSPTPDAAWTCSGCDTTAVPIEPRHLMGSPASVCPQCVGLGVEREYDWDKLIVRPDAPLARCFGGSLAWFRPEVVGSNDVLCALGARYQFDPSTKPWSELTDEVRHAVLYGDSSWAGLNDWAQHDLGGKDTKVFPCRECDGKRLRAPYLAIHLEGRDRNDLFSASLAEVEEVLASMDEPDDKHSADARTVALHRLGFLCSVGLGYLHLDRTTWTLSAGEAQRIKLASVVGGGLVGMTVLLDEPSRGLHPAEVSALAQTLAELRDAGNTVITVEHDPTLIRAADDVVEIGPGPGRAGGRIIDLNSAESVTRAVRDGRNSIPRRDRREPTEWMHVTGARENNLRGLDVRIPLGVHVGVCGVSGSGKSSLVVDTIALGLARPKTDIPHRGVVRVEPGVHDAIAGAPARTVVVDQSRAEITSPGMFLGLINAVRKSFATSEVAREQGITMKDLTYGCDACGGKGTWQEGMSFLPSVTQTCEACGGCGYRREVAALVERGRSLADIEALTIGELVEEWGDIDRVRRVGDAAVALGLGYLIVRQPGWSLSGGEAQRLKLAKELARSTKAGTLYVLDEPTVGLQVTDVAVLARALDTIVDAGNTVLVVEHDPMLLATCDWLVELGPGAGPHGGKTVFEGPPEELAKADTATAPFLLEVLT</sequence>
<evidence type="ECO:0000256" key="2">
    <source>
        <dbReference type="ARBA" id="ARBA00022490"/>
    </source>
</evidence>
<keyword evidence="2" id="KW-0963">Cytoplasm</keyword>
<keyword evidence="8" id="KW-0267">Excision nuclease</keyword>
<evidence type="ECO:0000256" key="7">
    <source>
        <dbReference type="ARBA" id="ARBA00022840"/>
    </source>
</evidence>
<organism evidence="16 17">
    <name type="scientific">Kribbella steppae</name>
    <dbReference type="NCBI Taxonomy" id="2512223"/>
    <lineage>
        <taxon>Bacteria</taxon>
        <taxon>Bacillati</taxon>
        <taxon>Actinomycetota</taxon>
        <taxon>Actinomycetes</taxon>
        <taxon>Propionibacteriales</taxon>
        <taxon>Kribbellaceae</taxon>
        <taxon>Kribbella</taxon>
    </lineage>
</organism>
<comment type="subcellular location">
    <subcellularLocation>
        <location evidence="1">Cytoplasm</location>
    </subcellularLocation>
</comment>
<gene>
    <name evidence="16" type="ORF">EV652_10546</name>
</gene>
<keyword evidence="17" id="KW-1185">Reference proteome</keyword>
<keyword evidence="7" id="KW-0067">ATP-binding</keyword>
<dbReference type="EMBL" id="SLWN01000005">
    <property type="protein sequence ID" value="TCO30053.1"/>
    <property type="molecule type" value="Genomic_DNA"/>
</dbReference>
<dbReference type="PANTHER" id="PTHR43152:SF3">
    <property type="entry name" value="UVRABC SYSTEM PROTEIN A"/>
    <property type="match status" value="1"/>
</dbReference>
<evidence type="ECO:0000256" key="8">
    <source>
        <dbReference type="ARBA" id="ARBA00022881"/>
    </source>
</evidence>
<dbReference type="InterPro" id="IPR003439">
    <property type="entry name" value="ABC_transporter-like_ATP-bd"/>
</dbReference>
<comment type="similarity">
    <text evidence="11">Belongs to the ABC transporter superfamily. UvrA family.</text>
</comment>
<evidence type="ECO:0000256" key="9">
    <source>
        <dbReference type="ARBA" id="ARBA00023125"/>
    </source>
</evidence>
<keyword evidence="9" id="KW-0238">DNA-binding</keyword>
<comment type="caution">
    <text evidence="16">The sequence shown here is derived from an EMBL/GenBank/DDBJ whole genome shotgun (WGS) entry which is preliminary data.</text>
</comment>
<name>A0A4R2HJP5_9ACTN</name>
<dbReference type="PROSITE" id="PS50893">
    <property type="entry name" value="ABC_TRANSPORTER_2"/>
    <property type="match status" value="2"/>
</dbReference>
<evidence type="ECO:0000313" key="17">
    <source>
        <dbReference type="Proteomes" id="UP000294508"/>
    </source>
</evidence>
<dbReference type="GO" id="GO:0005524">
    <property type="term" value="F:ATP binding"/>
    <property type="evidence" value="ECO:0007669"/>
    <property type="project" value="UniProtKB-KW"/>
</dbReference>
<dbReference type="Pfam" id="PF00005">
    <property type="entry name" value="ABC_tran"/>
    <property type="match status" value="1"/>
</dbReference>
<feature type="domain" description="ABC transporter" evidence="15">
    <location>
        <begin position="1224"/>
        <end position="1555"/>
    </location>
</feature>
<dbReference type="GO" id="GO:0016887">
    <property type="term" value="F:ATP hydrolysis activity"/>
    <property type="evidence" value="ECO:0007669"/>
    <property type="project" value="InterPro"/>
</dbReference>
<dbReference type="Proteomes" id="UP000294508">
    <property type="component" value="Unassembled WGS sequence"/>
</dbReference>
<dbReference type="Gene3D" id="3.40.50.300">
    <property type="entry name" value="P-loop containing nucleotide triphosphate hydrolases"/>
    <property type="match status" value="5"/>
</dbReference>
<evidence type="ECO:0000256" key="12">
    <source>
        <dbReference type="ARBA" id="ARBA00039316"/>
    </source>
</evidence>
<protein>
    <recommendedName>
        <fullName evidence="12">UvrABC system protein A</fullName>
    </recommendedName>
    <alternativeName>
        <fullName evidence="13">Excinuclease ABC subunit A</fullName>
    </alternativeName>
</protein>
<dbReference type="InterPro" id="IPR027417">
    <property type="entry name" value="P-loop_NTPase"/>
</dbReference>
<evidence type="ECO:0000256" key="4">
    <source>
        <dbReference type="ARBA" id="ARBA00022741"/>
    </source>
</evidence>
<evidence type="ECO:0000256" key="13">
    <source>
        <dbReference type="ARBA" id="ARBA00042156"/>
    </source>
</evidence>
<evidence type="ECO:0000259" key="15">
    <source>
        <dbReference type="PROSITE" id="PS50893"/>
    </source>
</evidence>
<reference evidence="16 17" key="1">
    <citation type="journal article" date="2015" name="Stand. Genomic Sci.">
        <title>Genomic Encyclopedia of Bacterial and Archaeal Type Strains, Phase III: the genomes of soil and plant-associated and newly described type strains.</title>
        <authorList>
            <person name="Whitman W.B."/>
            <person name="Woyke T."/>
            <person name="Klenk H.P."/>
            <person name="Zhou Y."/>
            <person name="Lilburn T.G."/>
            <person name="Beck B.J."/>
            <person name="De Vos P."/>
            <person name="Vandamme P."/>
            <person name="Eisen J.A."/>
            <person name="Garrity G."/>
            <person name="Hugenholtz P."/>
            <person name="Kyrpides N.C."/>
        </authorList>
    </citation>
    <scope>NUCLEOTIDE SEQUENCE [LARGE SCALE GENOMIC DNA]</scope>
    <source>
        <strain evidence="16 17">VKM Ac-2572</strain>
    </source>
</reference>
<dbReference type="InterPro" id="IPR003593">
    <property type="entry name" value="AAA+_ATPase"/>
</dbReference>
<dbReference type="PROSITE" id="PS00211">
    <property type="entry name" value="ABC_TRANSPORTER_1"/>
    <property type="match status" value="3"/>
</dbReference>
<dbReference type="PANTHER" id="PTHR43152">
    <property type="entry name" value="UVRABC SYSTEM PROTEIN A"/>
    <property type="match status" value="1"/>
</dbReference>
<dbReference type="GO" id="GO:0005737">
    <property type="term" value="C:cytoplasm"/>
    <property type="evidence" value="ECO:0007669"/>
    <property type="project" value="UniProtKB-SubCell"/>
</dbReference>
<proteinExistence type="inferred from homology"/>
<dbReference type="SMART" id="SM00382">
    <property type="entry name" value="AAA"/>
    <property type="match status" value="4"/>
</dbReference>
<keyword evidence="3" id="KW-0677">Repeat</keyword>
<dbReference type="GO" id="GO:0003677">
    <property type="term" value="F:DNA binding"/>
    <property type="evidence" value="ECO:0007669"/>
    <property type="project" value="UniProtKB-KW"/>
</dbReference>
<keyword evidence="4" id="KW-0547">Nucleotide-binding</keyword>
<evidence type="ECO:0000256" key="5">
    <source>
        <dbReference type="ARBA" id="ARBA00022763"/>
    </source>
</evidence>
<keyword evidence="6" id="KW-0228">DNA excision</keyword>
<evidence type="ECO:0000256" key="1">
    <source>
        <dbReference type="ARBA" id="ARBA00004496"/>
    </source>
</evidence>